<dbReference type="Gene3D" id="3.40.630.30">
    <property type="match status" value="1"/>
</dbReference>
<protein>
    <submittedName>
        <fullName evidence="2">GNAT family N-acetyltransferase</fullName>
    </submittedName>
</protein>
<reference evidence="3" key="1">
    <citation type="journal article" date="2018" name="Front. Microbiol.">
        <title>Genome-Based Analysis Reveals the Taxonomy and Diversity of the Family Idiomarinaceae.</title>
        <authorList>
            <person name="Liu Y."/>
            <person name="Lai Q."/>
            <person name="Shao Z."/>
        </authorList>
    </citation>
    <scope>NUCLEOTIDE SEQUENCE [LARGE SCALE GENOMIC DNA]</scope>
    <source>
        <strain evidence="3">F23</strain>
    </source>
</reference>
<dbReference type="GO" id="GO:0016747">
    <property type="term" value="F:acyltransferase activity, transferring groups other than amino-acyl groups"/>
    <property type="evidence" value="ECO:0007669"/>
    <property type="project" value="InterPro"/>
</dbReference>
<dbReference type="AlphaFoldDB" id="A0A432XSQ8"/>
<evidence type="ECO:0000313" key="3">
    <source>
        <dbReference type="Proteomes" id="UP000287330"/>
    </source>
</evidence>
<organism evidence="2 3">
    <name type="scientific">Idiomarina fontislapidosi</name>
    <dbReference type="NCBI Taxonomy" id="263723"/>
    <lineage>
        <taxon>Bacteria</taxon>
        <taxon>Pseudomonadati</taxon>
        <taxon>Pseudomonadota</taxon>
        <taxon>Gammaproteobacteria</taxon>
        <taxon>Alteromonadales</taxon>
        <taxon>Idiomarinaceae</taxon>
        <taxon>Idiomarina</taxon>
    </lineage>
</organism>
<dbReference type="InterPro" id="IPR016181">
    <property type="entry name" value="Acyl_CoA_acyltransferase"/>
</dbReference>
<comment type="caution">
    <text evidence="2">The sequence shown here is derived from an EMBL/GenBank/DDBJ whole genome shotgun (WGS) entry which is preliminary data.</text>
</comment>
<evidence type="ECO:0000259" key="1">
    <source>
        <dbReference type="PROSITE" id="PS51186"/>
    </source>
</evidence>
<dbReference type="CDD" id="cd04301">
    <property type="entry name" value="NAT_SF"/>
    <property type="match status" value="1"/>
</dbReference>
<proteinExistence type="predicted"/>
<dbReference type="SUPFAM" id="SSF55729">
    <property type="entry name" value="Acyl-CoA N-acyltransferases (Nat)"/>
    <property type="match status" value="1"/>
</dbReference>
<accession>A0A432XSQ8</accession>
<evidence type="ECO:0000313" key="2">
    <source>
        <dbReference type="EMBL" id="RUO51704.1"/>
    </source>
</evidence>
<keyword evidence="2" id="KW-0808">Transferase</keyword>
<dbReference type="Proteomes" id="UP000287330">
    <property type="component" value="Unassembled WGS sequence"/>
</dbReference>
<dbReference type="EMBL" id="PIPV01000009">
    <property type="protein sequence ID" value="RUO51704.1"/>
    <property type="molecule type" value="Genomic_DNA"/>
</dbReference>
<dbReference type="PROSITE" id="PS51186">
    <property type="entry name" value="GNAT"/>
    <property type="match status" value="1"/>
</dbReference>
<dbReference type="InterPro" id="IPR000182">
    <property type="entry name" value="GNAT_dom"/>
</dbReference>
<dbReference type="RefSeq" id="WP_110575457.1">
    <property type="nucleotide sequence ID" value="NZ_PIPV01000009.1"/>
</dbReference>
<feature type="domain" description="N-acetyltransferase" evidence="1">
    <location>
        <begin position="6"/>
        <end position="149"/>
    </location>
</feature>
<dbReference type="Pfam" id="PF13673">
    <property type="entry name" value="Acetyltransf_10"/>
    <property type="match status" value="1"/>
</dbReference>
<dbReference type="OrthoDB" id="9796171at2"/>
<name>A0A432XSQ8_9GAMM</name>
<keyword evidence="3" id="KW-1185">Reference proteome</keyword>
<gene>
    <name evidence="2" type="ORF">CWE25_10520</name>
</gene>
<sequence>MNWFLRTFDELNTHQLYEILNIRQDVFVVEQNCPYLDADGTDFDAEHLFARNESGKMVAYARIFKASQGCSPSKIGRVLTTADARRLGLGRELMQRAIDYLDSRAPDNPIQVQAQTYLRDFYQSFGFEAISEDYLEDDIPHVDMQRAAKHS</sequence>